<sequence length="50" mass="5746">WADGLHRVLTDSNLRKKMIARGYAQAKTFSWQKTAEMTLNIYQRCNSGGK</sequence>
<dbReference type="EMBL" id="UOEU01000860">
    <property type="protein sequence ID" value="VAW41818.1"/>
    <property type="molecule type" value="Genomic_DNA"/>
</dbReference>
<organism evidence="1">
    <name type="scientific">hydrothermal vent metagenome</name>
    <dbReference type="NCBI Taxonomy" id="652676"/>
    <lineage>
        <taxon>unclassified sequences</taxon>
        <taxon>metagenomes</taxon>
        <taxon>ecological metagenomes</taxon>
    </lineage>
</organism>
<name>A0A3B0VDW4_9ZZZZ</name>
<dbReference type="SUPFAM" id="SSF53756">
    <property type="entry name" value="UDP-Glycosyltransferase/glycogen phosphorylase"/>
    <property type="match status" value="1"/>
</dbReference>
<proteinExistence type="predicted"/>
<dbReference type="Gene3D" id="3.40.50.2000">
    <property type="entry name" value="Glycogen Phosphorylase B"/>
    <property type="match status" value="1"/>
</dbReference>
<reference evidence="1" key="1">
    <citation type="submission" date="2018-06" db="EMBL/GenBank/DDBJ databases">
        <authorList>
            <person name="Zhirakovskaya E."/>
        </authorList>
    </citation>
    <scope>NUCLEOTIDE SEQUENCE</scope>
</reference>
<dbReference type="AlphaFoldDB" id="A0A3B0VDW4"/>
<accession>A0A3B0VDW4</accession>
<protein>
    <submittedName>
        <fullName evidence="1">Uncharacterized protein</fullName>
    </submittedName>
</protein>
<evidence type="ECO:0000313" key="1">
    <source>
        <dbReference type="EMBL" id="VAW41818.1"/>
    </source>
</evidence>
<feature type="non-terminal residue" evidence="1">
    <location>
        <position position="1"/>
    </location>
</feature>
<gene>
    <name evidence="1" type="ORF">MNBD_CHLOROFLEXI01-2668</name>
</gene>